<dbReference type="EMBL" id="ML977376">
    <property type="protein sequence ID" value="KAF2105606.1"/>
    <property type="molecule type" value="Genomic_DNA"/>
</dbReference>
<organism evidence="3 4">
    <name type="scientific">Lophiotrema nucula</name>
    <dbReference type="NCBI Taxonomy" id="690887"/>
    <lineage>
        <taxon>Eukaryota</taxon>
        <taxon>Fungi</taxon>
        <taxon>Dikarya</taxon>
        <taxon>Ascomycota</taxon>
        <taxon>Pezizomycotina</taxon>
        <taxon>Dothideomycetes</taxon>
        <taxon>Pleosporomycetidae</taxon>
        <taxon>Pleosporales</taxon>
        <taxon>Lophiotremataceae</taxon>
        <taxon>Lophiotrema</taxon>
    </lineage>
</organism>
<evidence type="ECO:0000313" key="3">
    <source>
        <dbReference type="EMBL" id="KAF2105606.1"/>
    </source>
</evidence>
<dbReference type="InterPro" id="IPR046624">
    <property type="entry name" value="CSS2_C"/>
</dbReference>
<reference evidence="3" key="1">
    <citation type="journal article" date="2020" name="Stud. Mycol.">
        <title>101 Dothideomycetes genomes: a test case for predicting lifestyles and emergence of pathogens.</title>
        <authorList>
            <person name="Haridas S."/>
            <person name="Albert R."/>
            <person name="Binder M."/>
            <person name="Bloem J."/>
            <person name="Labutti K."/>
            <person name="Salamov A."/>
            <person name="Andreopoulos B."/>
            <person name="Baker S."/>
            <person name="Barry K."/>
            <person name="Bills G."/>
            <person name="Bluhm B."/>
            <person name="Cannon C."/>
            <person name="Castanera R."/>
            <person name="Culley D."/>
            <person name="Daum C."/>
            <person name="Ezra D."/>
            <person name="Gonzalez J."/>
            <person name="Henrissat B."/>
            <person name="Kuo A."/>
            <person name="Liang C."/>
            <person name="Lipzen A."/>
            <person name="Lutzoni F."/>
            <person name="Magnuson J."/>
            <person name="Mondo S."/>
            <person name="Nolan M."/>
            <person name="Ohm R."/>
            <person name="Pangilinan J."/>
            <person name="Park H.-J."/>
            <person name="Ramirez L."/>
            <person name="Alfaro M."/>
            <person name="Sun H."/>
            <person name="Tritt A."/>
            <person name="Yoshinaga Y."/>
            <person name="Zwiers L.-H."/>
            <person name="Turgeon B."/>
            <person name="Goodwin S."/>
            <person name="Spatafora J."/>
            <person name="Crous P."/>
            <person name="Grigoriev I."/>
        </authorList>
    </citation>
    <scope>NUCLEOTIDE SEQUENCE</scope>
    <source>
        <strain evidence="3">CBS 627.86</strain>
    </source>
</reference>
<keyword evidence="4" id="KW-1185">Reference proteome</keyword>
<dbReference type="Proteomes" id="UP000799770">
    <property type="component" value="Unassembled WGS sequence"/>
</dbReference>
<accession>A0A6A5YER2</accession>
<dbReference type="AlphaFoldDB" id="A0A6A5YER2"/>
<protein>
    <recommendedName>
        <fullName evidence="2">Secreted protein CSS2 C-terminal domain-containing protein</fullName>
    </recommendedName>
</protein>
<evidence type="ECO:0000256" key="1">
    <source>
        <dbReference type="SAM" id="SignalP"/>
    </source>
</evidence>
<evidence type="ECO:0000313" key="4">
    <source>
        <dbReference type="Proteomes" id="UP000799770"/>
    </source>
</evidence>
<dbReference type="Pfam" id="PF20521">
    <property type="entry name" value="DUF6736"/>
    <property type="match status" value="1"/>
</dbReference>
<dbReference type="OrthoDB" id="5059029at2759"/>
<gene>
    <name evidence="3" type="ORF">BDV96DRAFT_677279</name>
</gene>
<name>A0A6A5YER2_9PLEO</name>
<feature type="domain" description="Secreted protein CSS2 C-terminal" evidence="2">
    <location>
        <begin position="85"/>
        <end position="147"/>
    </location>
</feature>
<dbReference type="Gene3D" id="3.40.50.720">
    <property type="entry name" value="NAD(P)-binding Rossmann-like Domain"/>
    <property type="match status" value="1"/>
</dbReference>
<keyword evidence="1" id="KW-0732">Signal</keyword>
<sequence>MAKLLQLSVMLHLSLTQSPHVVVNACCPGPCRTNLGRDFGIVLKSVMGVWQHFMARMAEEGSRTLVGATALGKEANGGFWINDVLHGVNYQYHAASSGSNCDTTAESKTVQAAIESGINFMNTHNINQACFNMDHGGTWQGLLQLAAGGTAIINNKCDSVTYTLTV</sequence>
<feature type="chain" id="PRO_5025441862" description="Secreted protein CSS2 C-terminal domain-containing protein" evidence="1">
    <location>
        <begin position="17"/>
        <end position="166"/>
    </location>
</feature>
<feature type="signal peptide" evidence="1">
    <location>
        <begin position="1"/>
        <end position="16"/>
    </location>
</feature>
<evidence type="ECO:0000259" key="2">
    <source>
        <dbReference type="Pfam" id="PF20521"/>
    </source>
</evidence>
<proteinExistence type="predicted"/>